<name>A0A506Y6U4_9MICO</name>
<reference evidence="2 3" key="1">
    <citation type="submission" date="2019-06" db="EMBL/GenBank/DDBJ databases">
        <authorList>
            <person name="Li F."/>
        </authorList>
    </citation>
    <scope>NUCLEOTIDE SEQUENCE [LARGE SCALE GENOMIC DNA]</scope>
    <source>
        <strain evidence="2 3">10F1D-1</strain>
    </source>
</reference>
<dbReference type="Gene3D" id="3.40.50.1820">
    <property type="entry name" value="alpha/beta hydrolase"/>
    <property type="match status" value="1"/>
</dbReference>
<dbReference type="OrthoDB" id="5095936at2"/>
<keyword evidence="3" id="KW-1185">Reference proteome</keyword>
<dbReference type="EMBL" id="VHQG01000001">
    <property type="protein sequence ID" value="TPW77583.1"/>
    <property type="molecule type" value="Genomic_DNA"/>
</dbReference>
<proteinExistence type="predicted"/>
<gene>
    <name evidence="2" type="ORF">FJ657_02605</name>
</gene>
<evidence type="ECO:0000256" key="1">
    <source>
        <dbReference type="SAM" id="MobiDB-lite"/>
    </source>
</evidence>
<evidence type="ECO:0000313" key="3">
    <source>
        <dbReference type="Proteomes" id="UP000316252"/>
    </source>
</evidence>
<organism evidence="2 3">
    <name type="scientific">Schumannella soli</name>
    <dbReference type="NCBI Taxonomy" id="2590779"/>
    <lineage>
        <taxon>Bacteria</taxon>
        <taxon>Bacillati</taxon>
        <taxon>Actinomycetota</taxon>
        <taxon>Actinomycetes</taxon>
        <taxon>Micrococcales</taxon>
        <taxon>Microbacteriaceae</taxon>
        <taxon>Schumannella</taxon>
    </lineage>
</organism>
<feature type="region of interest" description="Disordered" evidence="1">
    <location>
        <begin position="1"/>
        <end position="31"/>
    </location>
</feature>
<sequence>MTITAPERTAERPVVDEGSGGSGTGSGSSAEVAARLASGSWAPGGAEGFRVDFADPGGTTVSIVSWALEYVHPLDTWLDALTGDKAQVSAFAQTWTGVASSLRDAREQIVSARGTMSEQQGQTARAVRKRLDDLDGALTEAGDWADAAAKALELASTIVTAVHDAIIGALSELAGLVMDLFGFTINPFSKIDDLKRVVHRAGEFIDVIRQLIDRMTTAFEQLKALLEALLPVIGDLLERLRPILAKMVHVGAIGLGSAIGSGAGPLGTAAGAVVGGLFGGAAADLIQPDLRVTDLDPSVLGTDQQRAAYAAANGMTRLDSLSDAVRQNGYADQIGAAERSVVDIKQIVGDDGQTRYVVALPSTQDWNFPWKADQGSLGDLDTNVALVTMDDPAMRTQYERAVMQAMKDAGVPPGAHVVYTGFSQGGIMAASIAEHDRTYVTDAIITNGAPIGTFDIPPTTRVVSFEHAADPVPVADGQYTDSTASDPNRMNVKLPNPPEGWDPMSTHNNAHYTQSVATWEAANPDAAADVRSMVTGRVVDHQFHTFHE</sequence>
<protein>
    <submittedName>
        <fullName evidence="2">Uncharacterized protein</fullName>
    </submittedName>
</protein>
<comment type="caution">
    <text evidence="2">The sequence shown here is derived from an EMBL/GenBank/DDBJ whole genome shotgun (WGS) entry which is preliminary data.</text>
</comment>
<dbReference type="Proteomes" id="UP000316252">
    <property type="component" value="Unassembled WGS sequence"/>
</dbReference>
<dbReference type="RefSeq" id="WP_141162111.1">
    <property type="nucleotide sequence ID" value="NZ_VHQG01000001.1"/>
</dbReference>
<dbReference type="SUPFAM" id="SSF53474">
    <property type="entry name" value="alpha/beta-Hydrolases"/>
    <property type="match status" value="1"/>
</dbReference>
<dbReference type="InterPro" id="IPR029058">
    <property type="entry name" value="AB_hydrolase_fold"/>
</dbReference>
<dbReference type="AlphaFoldDB" id="A0A506Y6U4"/>
<accession>A0A506Y6U4</accession>
<evidence type="ECO:0000313" key="2">
    <source>
        <dbReference type="EMBL" id="TPW77583.1"/>
    </source>
</evidence>